<dbReference type="GO" id="GO:0006808">
    <property type="term" value="P:regulation of nitrogen utilization"/>
    <property type="evidence" value="ECO:0007669"/>
    <property type="project" value="InterPro"/>
</dbReference>
<dbReference type="Pfam" id="PF00543">
    <property type="entry name" value="P-II"/>
    <property type="match status" value="1"/>
</dbReference>
<dbReference type="GO" id="GO:0030234">
    <property type="term" value="F:enzyme regulator activity"/>
    <property type="evidence" value="ECO:0007669"/>
    <property type="project" value="InterPro"/>
</dbReference>
<dbReference type="SMART" id="SM00938">
    <property type="entry name" value="P-II"/>
    <property type="match status" value="1"/>
</dbReference>
<organism evidence="6 7">
    <name type="scientific">Ethanoligenens harbinense (strain DSM 18485 / JCM 12961 / CGMCC 1.5033 / YUAN-3)</name>
    <dbReference type="NCBI Taxonomy" id="663278"/>
    <lineage>
        <taxon>Bacteria</taxon>
        <taxon>Bacillati</taxon>
        <taxon>Bacillota</taxon>
        <taxon>Clostridia</taxon>
        <taxon>Eubacteriales</taxon>
        <taxon>Oscillospiraceae</taxon>
        <taxon>Ethanoligenens</taxon>
    </lineage>
</organism>
<dbReference type="PRINTS" id="PR00340">
    <property type="entry name" value="PIIGLNB"/>
</dbReference>
<dbReference type="PANTHER" id="PTHR30115">
    <property type="entry name" value="NITROGEN REGULATORY PROTEIN P-II"/>
    <property type="match status" value="1"/>
</dbReference>
<comment type="similarity">
    <text evidence="5">Belongs to the P(II) protein family.</text>
</comment>
<dbReference type="KEGG" id="eha:Ethha_2310"/>
<proteinExistence type="inferred from homology"/>
<dbReference type="InterPro" id="IPR015867">
    <property type="entry name" value="N-reg_PII/ATP_PRibTrfase_C"/>
</dbReference>
<reference evidence="6 7" key="1">
    <citation type="submission" date="2010-12" db="EMBL/GenBank/DDBJ databases">
        <title>Complete sequence of Ethanoligenens harbinense YUAN-3.</title>
        <authorList>
            <person name="Lucas S."/>
            <person name="Copeland A."/>
            <person name="Lapidus A."/>
            <person name="Cheng J.-F."/>
            <person name="Bruce D."/>
            <person name="Goodwin L."/>
            <person name="Pitluck S."/>
            <person name="Chertkov O."/>
            <person name="Misra M."/>
            <person name="Detter J.C."/>
            <person name="Han C."/>
            <person name="Tapia R."/>
            <person name="Land M."/>
            <person name="Hauser L."/>
            <person name="Jeffries C."/>
            <person name="Kyrpides N."/>
            <person name="Ivanova N."/>
            <person name="Mikhailova N."/>
            <person name="Wang A."/>
            <person name="Mouttaki H."/>
            <person name="He Z."/>
            <person name="Zhou J."/>
            <person name="Hemme C.L."/>
            <person name="Woyke T."/>
        </authorList>
    </citation>
    <scope>NUCLEOTIDE SEQUENCE [LARGE SCALE GENOMIC DNA]</scope>
    <source>
        <strain evidence="7">DSM 18485 / JCM 12961 / CGMCC 1.5033 / YUAN-3</strain>
    </source>
</reference>
<dbReference type="PROSITE" id="PS51343">
    <property type="entry name" value="PII_GLNB_DOM"/>
    <property type="match status" value="1"/>
</dbReference>
<dbReference type="HOGENOM" id="CLU_082268_0_1_9"/>
<evidence type="ECO:0000256" key="4">
    <source>
        <dbReference type="ARBA" id="ARBA00023231"/>
    </source>
</evidence>
<evidence type="ECO:0000256" key="1">
    <source>
        <dbReference type="ARBA" id="ARBA00002440"/>
    </source>
</evidence>
<dbReference type="PANTHER" id="PTHR30115:SF13">
    <property type="entry name" value="PII-LIKE PROTEIN GLNBI"/>
    <property type="match status" value="1"/>
</dbReference>
<dbReference type="eggNOG" id="COG0347">
    <property type="taxonomic scope" value="Bacteria"/>
</dbReference>
<dbReference type="RefSeq" id="WP_013486170.1">
    <property type="nucleotide sequence ID" value="NC_014828.1"/>
</dbReference>
<dbReference type="PROSITE" id="PS00638">
    <property type="entry name" value="PII_GLNB_CTER"/>
    <property type="match status" value="1"/>
</dbReference>
<evidence type="ECO:0000256" key="2">
    <source>
        <dbReference type="ARBA" id="ARBA00023015"/>
    </source>
</evidence>
<dbReference type="GO" id="GO:0005829">
    <property type="term" value="C:cytosol"/>
    <property type="evidence" value="ECO:0007669"/>
    <property type="project" value="TreeGrafter"/>
</dbReference>
<dbReference type="InterPro" id="IPR017918">
    <property type="entry name" value="N-reg_PII_CS"/>
</dbReference>
<gene>
    <name evidence="6" type="ordered locus">Ethha_2310</name>
</gene>
<name>E6U4T7_ETHHY</name>
<evidence type="ECO:0000256" key="5">
    <source>
        <dbReference type="RuleBase" id="RU003936"/>
    </source>
</evidence>
<dbReference type="InterPro" id="IPR011322">
    <property type="entry name" value="N-reg_PII-like_a/b"/>
</dbReference>
<accession>E6U4T7</accession>
<evidence type="ECO:0000256" key="3">
    <source>
        <dbReference type="ARBA" id="ARBA00023163"/>
    </source>
</evidence>
<dbReference type="AlphaFoldDB" id="E6U4T7"/>
<dbReference type="GO" id="GO:0005524">
    <property type="term" value="F:ATP binding"/>
    <property type="evidence" value="ECO:0007669"/>
    <property type="project" value="TreeGrafter"/>
</dbReference>
<sequence length="105" mass="11559">MKMIRAIVRPEKATDITDGLSEAGFYSMTKFNVFGRGKQKGISVGQVHYDELPKTMIMVVVDDDAVDDVIKAISYKAYTGNFGDGKIFVNTVDNAYTVRTGKKGL</sequence>
<dbReference type="STRING" id="663278.Ethha_2310"/>
<dbReference type="EMBL" id="CP002400">
    <property type="protein sequence ID" value="ADU27822.1"/>
    <property type="molecule type" value="Genomic_DNA"/>
</dbReference>
<keyword evidence="7" id="KW-1185">Reference proteome</keyword>
<dbReference type="InterPro" id="IPR002187">
    <property type="entry name" value="N-reg_PII"/>
</dbReference>
<dbReference type="Proteomes" id="UP000001551">
    <property type="component" value="Chromosome"/>
</dbReference>
<dbReference type="Gene3D" id="3.30.70.120">
    <property type="match status" value="1"/>
</dbReference>
<keyword evidence="4" id="KW-0535">Nitrogen fixation</keyword>
<keyword evidence="2" id="KW-0805">Transcription regulation</keyword>
<evidence type="ECO:0000313" key="6">
    <source>
        <dbReference type="EMBL" id="ADU27822.1"/>
    </source>
</evidence>
<keyword evidence="3" id="KW-0804">Transcription</keyword>
<protein>
    <submittedName>
        <fullName evidence="6">Nitrogen regulatory protein P-II</fullName>
    </submittedName>
</protein>
<comment type="function">
    <text evidence="1">Could be involved in the regulation of nitrogen fixation.</text>
</comment>
<dbReference type="SUPFAM" id="SSF54913">
    <property type="entry name" value="GlnB-like"/>
    <property type="match status" value="1"/>
</dbReference>
<evidence type="ECO:0000313" key="7">
    <source>
        <dbReference type="Proteomes" id="UP000001551"/>
    </source>
</evidence>